<dbReference type="EMBL" id="BMJM01000027">
    <property type="protein sequence ID" value="GGE22687.1"/>
    <property type="molecule type" value="Genomic_DNA"/>
</dbReference>
<reference evidence="1" key="2">
    <citation type="submission" date="2020-09" db="EMBL/GenBank/DDBJ databases">
        <authorList>
            <person name="Sun Q."/>
            <person name="Zhou Y."/>
        </authorList>
    </citation>
    <scope>NUCLEOTIDE SEQUENCE</scope>
    <source>
        <strain evidence="1">CGMCC 1.15519</strain>
    </source>
</reference>
<sequence length="54" mass="5880">MSKAAEACRMPTLKAVKKNNGLGWQASRKKGEVSAIPLANYLPALEPEHDKSKD</sequence>
<accession>A0A917A1Y7</accession>
<proteinExistence type="predicted"/>
<dbReference type="AlphaFoldDB" id="A0A917A1Y7"/>
<evidence type="ECO:0000313" key="1">
    <source>
        <dbReference type="EMBL" id="GGE22687.1"/>
    </source>
</evidence>
<gene>
    <name evidence="1" type="ORF">GCM10011529_31620</name>
</gene>
<dbReference type="Proteomes" id="UP000635071">
    <property type="component" value="Unassembled WGS sequence"/>
</dbReference>
<reference evidence="1" key="1">
    <citation type="journal article" date="2014" name="Int. J. Syst. Evol. Microbiol.">
        <title>Complete genome sequence of Corynebacterium casei LMG S-19264T (=DSM 44701T), isolated from a smear-ripened cheese.</title>
        <authorList>
            <consortium name="US DOE Joint Genome Institute (JGI-PGF)"/>
            <person name="Walter F."/>
            <person name="Albersmeier A."/>
            <person name="Kalinowski J."/>
            <person name="Ruckert C."/>
        </authorList>
    </citation>
    <scope>NUCLEOTIDE SEQUENCE</scope>
    <source>
        <strain evidence="1">CGMCC 1.15519</strain>
    </source>
</reference>
<organism evidence="1 2">
    <name type="scientific">Sandarakinorhabdus glacialis</name>
    <dbReference type="NCBI Taxonomy" id="1614636"/>
    <lineage>
        <taxon>Bacteria</taxon>
        <taxon>Pseudomonadati</taxon>
        <taxon>Pseudomonadota</taxon>
        <taxon>Alphaproteobacteria</taxon>
        <taxon>Sphingomonadales</taxon>
        <taxon>Sphingosinicellaceae</taxon>
        <taxon>Sandarakinorhabdus</taxon>
    </lineage>
</organism>
<name>A0A917A1Y7_9SPHN</name>
<dbReference type="RefSeq" id="WP_188764488.1">
    <property type="nucleotide sequence ID" value="NZ_BMJM01000027.1"/>
</dbReference>
<keyword evidence="2" id="KW-1185">Reference proteome</keyword>
<protein>
    <submittedName>
        <fullName evidence="1">Uncharacterized protein</fullName>
    </submittedName>
</protein>
<evidence type="ECO:0000313" key="2">
    <source>
        <dbReference type="Proteomes" id="UP000635071"/>
    </source>
</evidence>
<comment type="caution">
    <text evidence="1">The sequence shown here is derived from an EMBL/GenBank/DDBJ whole genome shotgun (WGS) entry which is preliminary data.</text>
</comment>